<dbReference type="GO" id="GO:0042626">
    <property type="term" value="F:ATPase-coupled transmembrane transporter activity"/>
    <property type="evidence" value="ECO:0007669"/>
    <property type="project" value="TreeGrafter"/>
</dbReference>
<dbReference type="InterPro" id="IPR003593">
    <property type="entry name" value="AAA+_ATPase"/>
</dbReference>
<organism evidence="12 13">
    <name type="scientific">Romboutsia hominis</name>
    <dbReference type="NCBI Taxonomy" id="1507512"/>
    <lineage>
        <taxon>Bacteria</taxon>
        <taxon>Bacillati</taxon>
        <taxon>Bacillota</taxon>
        <taxon>Clostridia</taxon>
        <taxon>Peptostreptococcales</taxon>
        <taxon>Peptostreptococcaceae</taxon>
        <taxon>Romboutsia</taxon>
    </lineage>
</organism>
<dbReference type="InterPro" id="IPR003439">
    <property type="entry name" value="ABC_transporter-like_ATP-bd"/>
</dbReference>
<keyword evidence="3 10" id="KW-0813">Transport</keyword>
<evidence type="ECO:0000256" key="3">
    <source>
        <dbReference type="ARBA" id="ARBA00022448"/>
    </source>
</evidence>
<dbReference type="Pfam" id="PF00005">
    <property type="entry name" value="ABC_tran"/>
    <property type="match status" value="1"/>
</dbReference>
<keyword evidence="8 10" id="KW-0472">Membrane</keyword>
<dbReference type="InterPro" id="IPR005876">
    <property type="entry name" value="Co_trans_ATP-bd"/>
</dbReference>
<dbReference type="GO" id="GO:0006824">
    <property type="term" value="P:cobalt ion transport"/>
    <property type="evidence" value="ECO:0007669"/>
    <property type="project" value="InterPro"/>
</dbReference>
<dbReference type="GO" id="GO:0016887">
    <property type="term" value="F:ATP hydrolysis activity"/>
    <property type="evidence" value="ECO:0007669"/>
    <property type="project" value="InterPro"/>
</dbReference>
<dbReference type="CDD" id="cd03225">
    <property type="entry name" value="ABC_cobalt_CbiO_domain1"/>
    <property type="match status" value="1"/>
</dbReference>
<dbReference type="AlphaFoldDB" id="A0A2P2BNZ7"/>
<comment type="function">
    <text evidence="9">Probably part of an ABC transporter complex. Responsible for energy coupling to the transport system.</text>
</comment>
<dbReference type="GO" id="GO:0005524">
    <property type="term" value="F:ATP binding"/>
    <property type="evidence" value="ECO:0007669"/>
    <property type="project" value="UniProtKB-UniRule"/>
</dbReference>
<dbReference type="PANTHER" id="PTHR43553:SF24">
    <property type="entry name" value="ENERGY-COUPLING FACTOR TRANSPORTER ATP-BINDING PROTEIN ECFA1"/>
    <property type="match status" value="1"/>
</dbReference>
<evidence type="ECO:0000256" key="8">
    <source>
        <dbReference type="ARBA" id="ARBA00023136"/>
    </source>
</evidence>
<keyword evidence="5 10" id="KW-0547">Nucleotide-binding</keyword>
<dbReference type="KEGG" id="rhom:FRIFI_0558"/>
<dbReference type="FunFam" id="3.40.50.300:FF:000224">
    <property type="entry name" value="Energy-coupling factor transporter ATP-binding protein EcfA"/>
    <property type="match status" value="1"/>
</dbReference>
<dbReference type="InterPro" id="IPR017871">
    <property type="entry name" value="ABC_transporter-like_CS"/>
</dbReference>
<proteinExistence type="inferred from homology"/>
<dbReference type="InterPro" id="IPR050095">
    <property type="entry name" value="ECF_ABC_transporter_ATP-bd"/>
</dbReference>
<dbReference type="GO" id="GO:0043190">
    <property type="term" value="C:ATP-binding cassette (ABC) transporter complex"/>
    <property type="evidence" value="ECO:0007669"/>
    <property type="project" value="TreeGrafter"/>
</dbReference>
<evidence type="ECO:0000313" key="12">
    <source>
        <dbReference type="EMBL" id="CEI72105.1"/>
    </source>
</evidence>
<evidence type="ECO:0000256" key="6">
    <source>
        <dbReference type="ARBA" id="ARBA00022840"/>
    </source>
</evidence>
<comment type="function">
    <text evidence="10">Part of an ABC transporter complex. Responsible for energy coupling to the transport system.</text>
</comment>
<evidence type="ECO:0000256" key="1">
    <source>
        <dbReference type="ARBA" id="ARBA00004202"/>
    </source>
</evidence>
<feature type="domain" description="ABC transporter" evidence="11">
    <location>
        <begin position="4"/>
        <end position="237"/>
    </location>
</feature>
<evidence type="ECO:0000259" key="11">
    <source>
        <dbReference type="PROSITE" id="PS50893"/>
    </source>
</evidence>
<evidence type="ECO:0000256" key="4">
    <source>
        <dbReference type="ARBA" id="ARBA00022475"/>
    </source>
</evidence>
<dbReference type="InterPro" id="IPR027417">
    <property type="entry name" value="P-loop_NTPase"/>
</dbReference>
<comment type="subcellular location">
    <subcellularLocation>
        <location evidence="1 10">Cell membrane</location>
        <topology evidence="1 10">Peripheral membrane protein</topology>
    </subcellularLocation>
</comment>
<name>A0A2P2BNZ7_9FIRM</name>
<dbReference type="SMART" id="SM00382">
    <property type="entry name" value="AAA"/>
    <property type="match status" value="1"/>
</dbReference>
<dbReference type="PROSITE" id="PS00211">
    <property type="entry name" value="ABC_TRANSPORTER_1"/>
    <property type="match status" value="1"/>
</dbReference>
<keyword evidence="13" id="KW-1185">Reference proteome</keyword>
<dbReference type="Gene3D" id="3.40.50.300">
    <property type="entry name" value="P-loop containing nucleotide triphosphate hydrolases"/>
    <property type="match status" value="1"/>
</dbReference>
<accession>A0A2P2BNZ7</accession>
<evidence type="ECO:0000256" key="10">
    <source>
        <dbReference type="RuleBase" id="RU364103"/>
    </source>
</evidence>
<keyword evidence="4 10" id="KW-1003">Cell membrane</keyword>
<dbReference type="InterPro" id="IPR015856">
    <property type="entry name" value="ABC_transpr_CbiO/EcfA_su"/>
</dbReference>
<evidence type="ECO:0000256" key="7">
    <source>
        <dbReference type="ARBA" id="ARBA00022967"/>
    </source>
</evidence>
<reference evidence="12 13" key="1">
    <citation type="submission" date="2014-09" db="EMBL/GenBank/DDBJ databases">
        <authorList>
            <person name="Hornung B.V."/>
        </authorList>
    </citation>
    <scope>NUCLEOTIDE SEQUENCE [LARGE SCALE GENOMIC DNA]</scope>
    <source>
        <strain evidence="12 13">FRIFI</strain>
    </source>
</reference>
<evidence type="ECO:0000313" key="13">
    <source>
        <dbReference type="Proteomes" id="UP000245695"/>
    </source>
</evidence>
<protein>
    <recommendedName>
        <fullName evidence="10">ABC transporter ATP-binding protein</fullName>
    </recommendedName>
</protein>
<evidence type="ECO:0000256" key="2">
    <source>
        <dbReference type="ARBA" id="ARBA00005417"/>
    </source>
</evidence>
<dbReference type="PROSITE" id="PS50893">
    <property type="entry name" value="ABC_TRANSPORTER_2"/>
    <property type="match status" value="1"/>
</dbReference>
<gene>
    <name evidence="12" type="ORF">FRIFI_0558</name>
</gene>
<dbReference type="SUPFAM" id="SSF52540">
    <property type="entry name" value="P-loop containing nucleoside triphosphate hydrolases"/>
    <property type="match status" value="1"/>
</dbReference>
<keyword evidence="7" id="KW-1278">Translocase</keyword>
<evidence type="ECO:0000256" key="5">
    <source>
        <dbReference type="ARBA" id="ARBA00022741"/>
    </source>
</evidence>
<sequence>MNAIEINSLSYRYQDGTRALNNVSIDIKKGSKVAILGANGSGKSTLLQHLNGLIMPQNGEINILGRIITNSNIDEIRKDVGLLFDNPDNQLFSTTVYNDIAFGPTNLRLPKDEVKRRVDEAIRLVDIENLKDKSPCNLSLGQKKRAAIAGLLAMNPKILLMDEPFSGLDPISLNQFFKILKSLSDDGCTQLISTHDVDIAYWWADYIVIIQKGNIIAKGSTKLLEDKKLMKESGLVRPTIAEIFADTGMYPKTAKEGNRILIKEGGI</sequence>
<dbReference type="RefSeq" id="WP_166504920.1">
    <property type="nucleotide sequence ID" value="NZ_JAKNTL010000003.1"/>
</dbReference>
<dbReference type="Proteomes" id="UP000245695">
    <property type="component" value="Chromosome 1"/>
</dbReference>
<dbReference type="EMBL" id="LN650648">
    <property type="protein sequence ID" value="CEI72105.1"/>
    <property type="molecule type" value="Genomic_DNA"/>
</dbReference>
<comment type="similarity">
    <text evidence="2 10">Belongs to the ABC transporter superfamily.</text>
</comment>
<dbReference type="NCBIfam" id="TIGR01166">
    <property type="entry name" value="cbiO"/>
    <property type="match status" value="1"/>
</dbReference>
<keyword evidence="6 10" id="KW-0067">ATP-binding</keyword>
<dbReference type="PANTHER" id="PTHR43553">
    <property type="entry name" value="HEAVY METAL TRANSPORTER"/>
    <property type="match status" value="1"/>
</dbReference>
<evidence type="ECO:0000256" key="9">
    <source>
        <dbReference type="ARBA" id="ARBA00025157"/>
    </source>
</evidence>